<feature type="transmembrane region" description="Helical" evidence="1">
    <location>
        <begin position="90"/>
        <end position="106"/>
    </location>
</feature>
<dbReference type="AlphaFoldDB" id="A0A5R8NJ84"/>
<keyword evidence="1" id="KW-0812">Transmembrane</keyword>
<proteinExistence type="predicted"/>
<feature type="transmembrane region" description="Helical" evidence="1">
    <location>
        <begin position="6"/>
        <end position="29"/>
    </location>
</feature>
<protein>
    <submittedName>
        <fullName evidence="2">Branched-chain amino acid transporter AzlD</fullName>
    </submittedName>
</protein>
<reference evidence="2 3" key="1">
    <citation type="submission" date="2019-05" db="EMBL/GenBank/DDBJ databases">
        <title>Genomes sequences of two Nocardia cyriacigeorgica environmental isolates, type strains Nocardia asteroides ATCC 19247 and Nocardia cyriacigeorgica DSM 44484.</title>
        <authorList>
            <person name="Vautrin F."/>
            <person name="Bergeron E."/>
            <person name="Dubost A."/>
            <person name="Abrouk D."/>
            <person name="Rodriguez Nava V."/>
            <person name="Pujic P."/>
        </authorList>
    </citation>
    <scope>NUCLEOTIDE SEQUENCE [LARGE SCALE GENOMIC DNA]</scope>
    <source>
        <strain evidence="2 3">EML 446</strain>
    </source>
</reference>
<keyword evidence="1" id="KW-0472">Membrane</keyword>
<dbReference type="EMBL" id="VBUT01000007">
    <property type="protein sequence ID" value="TLF75752.1"/>
    <property type="molecule type" value="Genomic_DNA"/>
</dbReference>
<sequence>MPDTGYLLAVLVIVFSITFALRAVPFAVLKPLRRSHLVRTLAVWMPVGILAILAATSLHTTIAEDGAALYAVLAVAVTAAVHLLCGRRTLLSVGIGTGVYVVLLNLL</sequence>
<feature type="transmembrane region" description="Helical" evidence="1">
    <location>
        <begin position="41"/>
        <end position="62"/>
    </location>
</feature>
<comment type="caution">
    <text evidence="2">The sequence shown here is derived from an EMBL/GenBank/DDBJ whole genome shotgun (WGS) entry which is preliminary data.</text>
</comment>
<evidence type="ECO:0000256" key="1">
    <source>
        <dbReference type="SAM" id="Phobius"/>
    </source>
</evidence>
<keyword evidence="1" id="KW-1133">Transmembrane helix</keyword>
<dbReference type="InterPro" id="IPR008407">
    <property type="entry name" value="Brnchd-chn_aa_trnsp_AzlD"/>
</dbReference>
<name>A0A5R8NJ84_9NOCA</name>
<evidence type="ECO:0000313" key="2">
    <source>
        <dbReference type="EMBL" id="TLF75752.1"/>
    </source>
</evidence>
<evidence type="ECO:0000313" key="3">
    <source>
        <dbReference type="Proteomes" id="UP000306378"/>
    </source>
</evidence>
<dbReference type="Proteomes" id="UP000306378">
    <property type="component" value="Unassembled WGS sequence"/>
</dbReference>
<dbReference type="RefSeq" id="WP_138449199.1">
    <property type="nucleotide sequence ID" value="NZ_VBUT01000007.1"/>
</dbReference>
<accession>A0A5R8NJ84</accession>
<organism evidence="2 3">
    <name type="scientific">Nocardia cyriacigeorgica</name>
    <dbReference type="NCBI Taxonomy" id="135487"/>
    <lineage>
        <taxon>Bacteria</taxon>
        <taxon>Bacillati</taxon>
        <taxon>Actinomycetota</taxon>
        <taxon>Actinomycetes</taxon>
        <taxon>Mycobacteriales</taxon>
        <taxon>Nocardiaceae</taxon>
        <taxon>Nocardia</taxon>
    </lineage>
</organism>
<feature type="transmembrane region" description="Helical" evidence="1">
    <location>
        <begin position="68"/>
        <end position="85"/>
    </location>
</feature>
<dbReference type="Pfam" id="PF05437">
    <property type="entry name" value="AzlD"/>
    <property type="match status" value="1"/>
</dbReference>
<gene>
    <name evidence="2" type="ORF">FEK34_18385</name>
</gene>